<organism evidence="1 2">
    <name type="scientific">Capsulimonas corticalis</name>
    <dbReference type="NCBI Taxonomy" id="2219043"/>
    <lineage>
        <taxon>Bacteria</taxon>
        <taxon>Bacillati</taxon>
        <taxon>Armatimonadota</taxon>
        <taxon>Armatimonadia</taxon>
        <taxon>Capsulimonadales</taxon>
        <taxon>Capsulimonadaceae</taxon>
        <taxon>Capsulimonas</taxon>
    </lineage>
</organism>
<dbReference type="KEGG" id="ccot:CCAX7_26330"/>
<dbReference type="AlphaFoldDB" id="A0A402D6K0"/>
<protein>
    <submittedName>
        <fullName evidence="1">Uncharacterized protein</fullName>
    </submittedName>
</protein>
<reference evidence="1 2" key="1">
    <citation type="journal article" date="2019" name="Int. J. Syst. Evol. Microbiol.">
        <title>Capsulimonas corticalis gen. nov., sp. nov., an aerobic capsulated bacterium, of a novel bacterial order, Capsulimonadales ord. nov., of the class Armatimonadia of the phylum Armatimonadetes.</title>
        <authorList>
            <person name="Li J."/>
            <person name="Kudo C."/>
            <person name="Tonouchi A."/>
        </authorList>
    </citation>
    <scope>NUCLEOTIDE SEQUENCE [LARGE SCALE GENOMIC DNA]</scope>
    <source>
        <strain evidence="1 2">AX-7</strain>
    </source>
</reference>
<dbReference type="Proteomes" id="UP000287394">
    <property type="component" value="Chromosome"/>
</dbReference>
<evidence type="ECO:0000313" key="1">
    <source>
        <dbReference type="EMBL" id="BDI30582.1"/>
    </source>
</evidence>
<name>A0A402D6K0_9BACT</name>
<dbReference type="EMBL" id="AP025739">
    <property type="protein sequence ID" value="BDI30582.1"/>
    <property type="molecule type" value="Genomic_DNA"/>
</dbReference>
<gene>
    <name evidence="1" type="ORF">CCAX7_26330</name>
</gene>
<sequence length="331" mass="36490">MIGNDSSFNRFVATICRPQNITFPIYDDLAQDFDLCANDDSQLVLYDATTVNPFAPDVALSAQISWPRTRAVYEELIYDLASLKEKVCVLCEVDQFEIKQLFPLVHVIVVPFPADRDTKAVMVATWLVRHFANQDADNGSVDFAFSFPSEVAAVAEQYLIYFGRFLSDLGLSATTSINHTQSGNVQVSVTPTDVLFSSPPGDYDEAIEKIREALAIYLCLPAVTPNHDFSPGQEIAIQQMQANIDHLRSQLRLAAATMQQQQISINLLSQQGPSQILLASEVTPPDVKKSEKVELLGGAIKLGDLDLTKGGVVIGLGDIYRIMREKFGKKS</sequence>
<accession>A0A402D6K0</accession>
<proteinExistence type="predicted"/>
<keyword evidence="2" id="KW-1185">Reference proteome</keyword>
<evidence type="ECO:0000313" key="2">
    <source>
        <dbReference type="Proteomes" id="UP000287394"/>
    </source>
</evidence>